<dbReference type="PROSITE" id="PS00108">
    <property type="entry name" value="PROTEIN_KINASE_ST"/>
    <property type="match status" value="1"/>
</dbReference>
<feature type="transmembrane region" description="Helical" evidence="10">
    <location>
        <begin position="333"/>
        <end position="352"/>
    </location>
</feature>
<evidence type="ECO:0000256" key="10">
    <source>
        <dbReference type="SAM" id="Phobius"/>
    </source>
</evidence>
<evidence type="ECO:0000256" key="9">
    <source>
        <dbReference type="PROSITE-ProRule" id="PRU10141"/>
    </source>
</evidence>
<name>A0ABV4DQC2_9LACO</name>
<keyword evidence="10" id="KW-1133">Transmembrane helix</keyword>
<dbReference type="PROSITE" id="PS50011">
    <property type="entry name" value="PROTEIN_KINASE_DOM"/>
    <property type="match status" value="1"/>
</dbReference>
<dbReference type="RefSeq" id="WP_280605955.1">
    <property type="nucleotide sequence ID" value="NZ_CP123639.1"/>
</dbReference>
<dbReference type="EC" id="2.7.11.1" evidence="1"/>
<evidence type="ECO:0000313" key="13">
    <source>
        <dbReference type="EMBL" id="MEY8662479.1"/>
    </source>
</evidence>
<dbReference type="Gene3D" id="3.30.200.20">
    <property type="entry name" value="Phosphorylase Kinase, domain 1"/>
    <property type="match status" value="1"/>
</dbReference>
<evidence type="ECO:0000256" key="8">
    <source>
        <dbReference type="ARBA" id="ARBA00048679"/>
    </source>
</evidence>
<dbReference type="EMBL" id="JBCLUF010000019">
    <property type="protein sequence ID" value="MEY8662479.1"/>
    <property type="molecule type" value="Genomic_DNA"/>
</dbReference>
<dbReference type="Pfam" id="PF03793">
    <property type="entry name" value="PASTA"/>
    <property type="match status" value="3"/>
</dbReference>
<dbReference type="InterPro" id="IPR000719">
    <property type="entry name" value="Prot_kinase_dom"/>
</dbReference>
<sequence>MRAGYAINGRYQVIKTLGEGGMANVYLAHDLILDRDVAVKLLRLDLRDDSAAVRRFHREADSLIKLDDPHIVDIFDIGEDQGMQYIVMEYVKGMDLKRYIAQNAPLSYEKAVAIMNQILVAVREAHQHGIVHRDLKPQNILLDEAGNVKITDFGIAIAVAEETMTRTNTLMGSVHYISPEQARGSMITQQSDIYSLGIILFELLTGHVPYDGETAVSIALKHYRSQMPSLRKDDPDIPQALENVVLHATAKDRRERYQSVTEMQLDLETCLDPKRKDALPWRPKKIVEEETKVLPDLSEKLAKSDLELEKTLDLGKISQVTKKAKVKSFKRRYLIGIGCVLVIILLSYFYLIPKDVSVPALKGLSQKQALQLLEAKQLEIGKITYQYDKNYPKGQVTFTSPQKGTTVKQNTKIALTLSKGAPLVTFGDYRRRNYTDVSRRLRKQGVVVKKEERYSDSVAKGEIIAQSIAAKKKVALSETTVTFTVSKGQNLAGMTDLSGFSLKEVKAYARECGLELIVKKVKVTSSEEVDTVIAQDPPVGTFVQEGDVLEVTIGTKGATGSKYYKQEEE</sequence>
<evidence type="ECO:0000313" key="14">
    <source>
        <dbReference type="Proteomes" id="UP001565236"/>
    </source>
</evidence>
<protein>
    <recommendedName>
        <fullName evidence="1">non-specific serine/threonine protein kinase</fullName>
        <ecNumber evidence="1">2.7.11.1</ecNumber>
    </recommendedName>
</protein>
<dbReference type="Proteomes" id="UP001565236">
    <property type="component" value="Unassembled WGS sequence"/>
</dbReference>
<dbReference type="SMART" id="SM00740">
    <property type="entry name" value="PASTA"/>
    <property type="match status" value="3"/>
</dbReference>
<evidence type="ECO:0000256" key="6">
    <source>
        <dbReference type="ARBA" id="ARBA00022840"/>
    </source>
</evidence>
<keyword evidence="10" id="KW-0812">Transmembrane</keyword>
<dbReference type="CDD" id="cd06577">
    <property type="entry name" value="PASTA_pknB"/>
    <property type="match status" value="3"/>
</dbReference>
<dbReference type="PROSITE" id="PS51178">
    <property type="entry name" value="PASTA"/>
    <property type="match status" value="3"/>
</dbReference>
<dbReference type="InterPro" id="IPR008271">
    <property type="entry name" value="Ser/Thr_kinase_AS"/>
</dbReference>
<dbReference type="PANTHER" id="PTHR43289">
    <property type="entry name" value="MITOGEN-ACTIVATED PROTEIN KINASE KINASE KINASE 20-RELATED"/>
    <property type="match status" value="1"/>
</dbReference>
<keyword evidence="10" id="KW-0472">Membrane</keyword>
<accession>A0ABV4DQC2</accession>
<keyword evidence="2" id="KW-0723">Serine/threonine-protein kinase</keyword>
<gene>
    <name evidence="13" type="primary">pknB</name>
    <name evidence="13" type="ORF">AALT52_06220</name>
</gene>
<keyword evidence="5 13" id="KW-0418">Kinase</keyword>
<keyword evidence="6 9" id="KW-0067">ATP-binding</keyword>
<dbReference type="SMART" id="SM00220">
    <property type="entry name" value="S_TKc"/>
    <property type="match status" value="1"/>
</dbReference>
<feature type="domain" description="PASTA" evidence="12">
    <location>
        <begin position="352"/>
        <end position="419"/>
    </location>
</feature>
<evidence type="ECO:0000256" key="7">
    <source>
        <dbReference type="ARBA" id="ARBA00047899"/>
    </source>
</evidence>
<evidence type="ECO:0000259" key="12">
    <source>
        <dbReference type="PROSITE" id="PS51178"/>
    </source>
</evidence>
<feature type="domain" description="PASTA" evidence="12">
    <location>
        <begin position="420"/>
        <end position="487"/>
    </location>
</feature>
<comment type="caution">
    <text evidence="13">The sequence shown here is derived from an EMBL/GenBank/DDBJ whole genome shotgun (WGS) entry which is preliminary data.</text>
</comment>
<evidence type="ECO:0000256" key="3">
    <source>
        <dbReference type="ARBA" id="ARBA00022679"/>
    </source>
</evidence>
<keyword evidence="4 9" id="KW-0547">Nucleotide-binding</keyword>
<evidence type="ECO:0000256" key="1">
    <source>
        <dbReference type="ARBA" id="ARBA00012513"/>
    </source>
</evidence>
<dbReference type="InterPro" id="IPR005543">
    <property type="entry name" value="PASTA_dom"/>
</dbReference>
<keyword evidence="14" id="KW-1185">Reference proteome</keyword>
<dbReference type="PANTHER" id="PTHR43289:SF34">
    <property type="entry name" value="SERINE_THREONINE-PROTEIN KINASE YBDM-RELATED"/>
    <property type="match status" value="1"/>
</dbReference>
<reference evidence="13 14" key="1">
    <citation type="submission" date="2024-03" db="EMBL/GenBank/DDBJ databases">
        <title>Mouse gut bacterial collection (mGBC) of GemPharmatech.</title>
        <authorList>
            <person name="He Y."/>
            <person name="Dong L."/>
            <person name="Wu D."/>
            <person name="Gao X."/>
            <person name="Lin Z."/>
        </authorList>
    </citation>
    <scope>NUCLEOTIDE SEQUENCE [LARGE SCALE GENOMIC DNA]</scope>
    <source>
        <strain evidence="13 14">15-30</strain>
    </source>
</reference>
<dbReference type="Gene3D" id="1.10.510.10">
    <property type="entry name" value="Transferase(Phosphotransferase) domain 1"/>
    <property type="match status" value="1"/>
</dbReference>
<dbReference type="Pfam" id="PF00069">
    <property type="entry name" value="Pkinase"/>
    <property type="match status" value="1"/>
</dbReference>
<evidence type="ECO:0000259" key="11">
    <source>
        <dbReference type="PROSITE" id="PS50011"/>
    </source>
</evidence>
<evidence type="ECO:0000256" key="5">
    <source>
        <dbReference type="ARBA" id="ARBA00022777"/>
    </source>
</evidence>
<dbReference type="NCBIfam" id="NF033483">
    <property type="entry name" value="PknB_PASTA_kin"/>
    <property type="match status" value="1"/>
</dbReference>
<dbReference type="Gene3D" id="3.30.10.20">
    <property type="match status" value="3"/>
</dbReference>
<dbReference type="PROSITE" id="PS00107">
    <property type="entry name" value="PROTEIN_KINASE_ATP"/>
    <property type="match status" value="1"/>
</dbReference>
<feature type="domain" description="PASTA" evidence="12">
    <location>
        <begin position="488"/>
        <end position="555"/>
    </location>
</feature>
<comment type="catalytic activity">
    <reaction evidence="8">
        <text>L-seryl-[protein] + ATP = O-phospho-L-seryl-[protein] + ADP + H(+)</text>
        <dbReference type="Rhea" id="RHEA:17989"/>
        <dbReference type="Rhea" id="RHEA-COMP:9863"/>
        <dbReference type="Rhea" id="RHEA-COMP:11604"/>
        <dbReference type="ChEBI" id="CHEBI:15378"/>
        <dbReference type="ChEBI" id="CHEBI:29999"/>
        <dbReference type="ChEBI" id="CHEBI:30616"/>
        <dbReference type="ChEBI" id="CHEBI:83421"/>
        <dbReference type="ChEBI" id="CHEBI:456216"/>
        <dbReference type="EC" id="2.7.11.1"/>
    </reaction>
</comment>
<proteinExistence type="predicted"/>
<dbReference type="InterPro" id="IPR017441">
    <property type="entry name" value="Protein_kinase_ATP_BS"/>
</dbReference>
<evidence type="ECO:0000256" key="4">
    <source>
        <dbReference type="ARBA" id="ARBA00022741"/>
    </source>
</evidence>
<feature type="domain" description="Protein kinase" evidence="11">
    <location>
        <begin position="11"/>
        <end position="271"/>
    </location>
</feature>
<feature type="binding site" evidence="9">
    <location>
        <position position="40"/>
    </location>
    <ligand>
        <name>ATP</name>
        <dbReference type="ChEBI" id="CHEBI:30616"/>
    </ligand>
</feature>
<dbReference type="CDD" id="cd14014">
    <property type="entry name" value="STKc_PknB_like"/>
    <property type="match status" value="1"/>
</dbReference>
<comment type="catalytic activity">
    <reaction evidence="7">
        <text>L-threonyl-[protein] + ATP = O-phospho-L-threonyl-[protein] + ADP + H(+)</text>
        <dbReference type="Rhea" id="RHEA:46608"/>
        <dbReference type="Rhea" id="RHEA-COMP:11060"/>
        <dbReference type="Rhea" id="RHEA-COMP:11605"/>
        <dbReference type="ChEBI" id="CHEBI:15378"/>
        <dbReference type="ChEBI" id="CHEBI:30013"/>
        <dbReference type="ChEBI" id="CHEBI:30616"/>
        <dbReference type="ChEBI" id="CHEBI:61977"/>
        <dbReference type="ChEBI" id="CHEBI:456216"/>
        <dbReference type="EC" id="2.7.11.1"/>
    </reaction>
</comment>
<keyword evidence="3" id="KW-0808">Transferase</keyword>
<evidence type="ECO:0000256" key="2">
    <source>
        <dbReference type="ARBA" id="ARBA00022527"/>
    </source>
</evidence>
<dbReference type="InterPro" id="IPR011009">
    <property type="entry name" value="Kinase-like_dom_sf"/>
</dbReference>
<organism evidence="13 14">
    <name type="scientific">Ligilactobacillus faecis</name>
    <dbReference type="NCBI Taxonomy" id="762833"/>
    <lineage>
        <taxon>Bacteria</taxon>
        <taxon>Bacillati</taxon>
        <taxon>Bacillota</taxon>
        <taxon>Bacilli</taxon>
        <taxon>Lactobacillales</taxon>
        <taxon>Lactobacillaceae</taxon>
        <taxon>Ligilactobacillus</taxon>
    </lineage>
</organism>
<dbReference type="GO" id="GO:0016301">
    <property type="term" value="F:kinase activity"/>
    <property type="evidence" value="ECO:0007669"/>
    <property type="project" value="UniProtKB-KW"/>
</dbReference>
<dbReference type="SUPFAM" id="SSF56112">
    <property type="entry name" value="Protein kinase-like (PK-like)"/>
    <property type="match status" value="1"/>
</dbReference>